<protein>
    <submittedName>
        <fullName evidence="2">Uncharacterized protein</fullName>
    </submittedName>
</protein>
<organism evidence="2 3">
    <name type="scientific">Vespula squamosa</name>
    <name type="common">Southern yellow jacket</name>
    <name type="synonym">Wasp</name>
    <dbReference type="NCBI Taxonomy" id="30214"/>
    <lineage>
        <taxon>Eukaryota</taxon>
        <taxon>Metazoa</taxon>
        <taxon>Ecdysozoa</taxon>
        <taxon>Arthropoda</taxon>
        <taxon>Hexapoda</taxon>
        <taxon>Insecta</taxon>
        <taxon>Pterygota</taxon>
        <taxon>Neoptera</taxon>
        <taxon>Endopterygota</taxon>
        <taxon>Hymenoptera</taxon>
        <taxon>Apocrita</taxon>
        <taxon>Aculeata</taxon>
        <taxon>Vespoidea</taxon>
        <taxon>Vespidae</taxon>
        <taxon>Vespinae</taxon>
        <taxon>Vespula</taxon>
    </lineage>
</organism>
<gene>
    <name evidence="2" type="ORF">V1478_009840</name>
</gene>
<feature type="region of interest" description="Disordered" evidence="1">
    <location>
        <begin position="58"/>
        <end position="94"/>
    </location>
</feature>
<evidence type="ECO:0000313" key="3">
    <source>
        <dbReference type="Proteomes" id="UP001607302"/>
    </source>
</evidence>
<evidence type="ECO:0000256" key="1">
    <source>
        <dbReference type="SAM" id="MobiDB-lite"/>
    </source>
</evidence>
<sequence length="145" mass="17112">MEKSGGEQEEGRINRKVTSVLDSGGTNVEIKVGWLRMSVLPGLNRKWLRTFRSGRRYTKLRSPTSEPSRTGSFSDDASSSKREEEEEEEEEEGEIIRSIDSYFYRRVYNESFMTIVLCLFMKRKRRKNKKKKKNNEGGREWEKME</sequence>
<dbReference type="EMBL" id="JAUDFV010000144">
    <property type="protein sequence ID" value="KAL2720794.1"/>
    <property type="molecule type" value="Genomic_DNA"/>
</dbReference>
<comment type="caution">
    <text evidence="2">The sequence shown here is derived from an EMBL/GenBank/DDBJ whole genome shotgun (WGS) entry which is preliminary data.</text>
</comment>
<keyword evidence="3" id="KW-1185">Reference proteome</keyword>
<dbReference type="Proteomes" id="UP001607302">
    <property type="component" value="Unassembled WGS sequence"/>
</dbReference>
<feature type="compositionally biased region" description="Acidic residues" evidence="1">
    <location>
        <begin position="84"/>
        <end position="93"/>
    </location>
</feature>
<feature type="compositionally biased region" description="Polar residues" evidence="1">
    <location>
        <begin position="61"/>
        <end position="77"/>
    </location>
</feature>
<feature type="non-terminal residue" evidence="2">
    <location>
        <position position="145"/>
    </location>
</feature>
<proteinExistence type="predicted"/>
<evidence type="ECO:0000313" key="2">
    <source>
        <dbReference type="EMBL" id="KAL2720794.1"/>
    </source>
</evidence>
<accession>A0ABD2AJJ2</accession>
<name>A0ABD2AJJ2_VESSQ</name>
<reference evidence="2 3" key="1">
    <citation type="journal article" date="2024" name="Ann. Entomol. Soc. Am.">
        <title>Genomic analyses of the southern and eastern yellowjacket wasps (Hymenoptera: Vespidae) reveal evolutionary signatures of social life.</title>
        <authorList>
            <person name="Catto M.A."/>
            <person name="Caine P.B."/>
            <person name="Orr S.E."/>
            <person name="Hunt B.G."/>
            <person name="Goodisman M.A.D."/>
        </authorList>
    </citation>
    <scope>NUCLEOTIDE SEQUENCE [LARGE SCALE GENOMIC DNA]</scope>
    <source>
        <strain evidence="2">233</strain>
        <tissue evidence="2">Head and thorax</tissue>
    </source>
</reference>
<dbReference type="AlphaFoldDB" id="A0ABD2AJJ2"/>